<dbReference type="InterPro" id="IPR036291">
    <property type="entry name" value="NAD(P)-bd_dom_sf"/>
</dbReference>
<dbReference type="Gene3D" id="3.40.50.720">
    <property type="entry name" value="NAD(P)-binding Rossmann-like Domain"/>
    <property type="match status" value="1"/>
</dbReference>
<evidence type="ECO:0008006" key="3">
    <source>
        <dbReference type="Google" id="ProtNLM"/>
    </source>
</evidence>
<gene>
    <name evidence="2" type="ORF">TDUB1175_LOCUS14831</name>
</gene>
<dbReference type="Pfam" id="PF00106">
    <property type="entry name" value="adh_short"/>
    <property type="match status" value="1"/>
</dbReference>
<dbReference type="PRINTS" id="PR00081">
    <property type="entry name" value="GDHRDH"/>
</dbReference>
<dbReference type="PANTHER" id="PTHR43157:SF31">
    <property type="entry name" value="PHOSPHATIDYLINOSITOL-GLYCAN BIOSYNTHESIS CLASS F PROTEIN"/>
    <property type="match status" value="1"/>
</dbReference>
<dbReference type="GO" id="GO:0016491">
    <property type="term" value="F:oxidoreductase activity"/>
    <property type="evidence" value="ECO:0007669"/>
    <property type="project" value="UniProtKB-KW"/>
</dbReference>
<reference evidence="2" key="1">
    <citation type="submission" date="2021-01" db="EMBL/GenBank/DDBJ databases">
        <authorList>
            <person name="Corre E."/>
            <person name="Pelletier E."/>
            <person name="Niang G."/>
            <person name="Scheremetjew M."/>
            <person name="Finn R."/>
            <person name="Kale V."/>
            <person name="Holt S."/>
            <person name="Cochrane G."/>
            <person name="Meng A."/>
            <person name="Brown T."/>
            <person name="Cohen L."/>
        </authorList>
    </citation>
    <scope>NUCLEOTIDE SEQUENCE</scope>
    <source>
        <strain evidence="2">CCMP147</strain>
    </source>
</reference>
<dbReference type="SUPFAM" id="SSF51735">
    <property type="entry name" value="NAD(P)-binding Rossmann-fold domains"/>
    <property type="match status" value="1"/>
</dbReference>
<dbReference type="EMBL" id="HBED01029626">
    <property type="protein sequence ID" value="CAD8316038.1"/>
    <property type="molecule type" value="Transcribed_RNA"/>
</dbReference>
<evidence type="ECO:0000313" key="2">
    <source>
        <dbReference type="EMBL" id="CAD8316038.1"/>
    </source>
</evidence>
<proteinExistence type="predicted"/>
<keyword evidence="1" id="KW-0560">Oxidoreductase</keyword>
<protein>
    <recommendedName>
        <fullName evidence="3">Protochlorophyllide reductase</fullName>
    </recommendedName>
</protein>
<dbReference type="AlphaFoldDB" id="A0A7R9W788"/>
<sequence length="302" mass="32563">MVTALVTGANAGLGFETARQLAVDYGMDKVYLACRNPARAQAAKEELEKITGKKIFDIVIMDTGDQESSKKAAESLQGSVDIVILNAGGQFGMELTEDGVTKTFAVNLIGHVVFTEALLESGKLPAGGAVVYAASFAARDVPEMGIERMKLKESSVEEFKTVADGSIFKSEGQNMEQYGLIKLMGALWMATLSRKHPQVKFVTMSPGACHGTQGFANLPFFQRIVYGSAIKVMAWMGRAHGVETGAKRYIDAAVDDAYKTGVFYGSEKGVTGNVVDYEVFLPDLKDETIQENASTAIHSYIK</sequence>
<dbReference type="InterPro" id="IPR002347">
    <property type="entry name" value="SDR_fam"/>
</dbReference>
<name>A0A7R9W788_9STRA</name>
<dbReference type="PANTHER" id="PTHR43157">
    <property type="entry name" value="PHOSPHATIDYLINOSITOL-GLYCAN BIOSYNTHESIS CLASS F PROTEIN-RELATED"/>
    <property type="match status" value="1"/>
</dbReference>
<organism evidence="2">
    <name type="scientific">Pseudictyota dubia</name>
    <dbReference type="NCBI Taxonomy" id="2749911"/>
    <lineage>
        <taxon>Eukaryota</taxon>
        <taxon>Sar</taxon>
        <taxon>Stramenopiles</taxon>
        <taxon>Ochrophyta</taxon>
        <taxon>Bacillariophyta</taxon>
        <taxon>Mediophyceae</taxon>
        <taxon>Biddulphiophycidae</taxon>
        <taxon>Eupodiscales</taxon>
        <taxon>Odontellaceae</taxon>
        <taxon>Pseudictyota</taxon>
    </lineage>
</organism>
<evidence type="ECO:0000256" key="1">
    <source>
        <dbReference type="ARBA" id="ARBA00023002"/>
    </source>
</evidence>
<accession>A0A7R9W788</accession>